<dbReference type="InterPro" id="IPR001019">
    <property type="entry name" value="Gprotein_alpha_su"/>
</dbReference>
<dbReference type="SUPFAM" id="SSF47895">
    <property type="entry name" value="Transducin (alpha subunit), insertion domain"/>
    <property type="match status" value="1"/>
</dbReference>
<dbReference type="PANTHER" id="PTHR10218">
    <property type="entry name" value="GTP-BINDING PROTEIN ALPHA SUBUNIT"/>
    <property type="match status" value="1"/>
</dbReference>
<gene>
    <name evidence="9" type="ORF">AB1Y20_022712</name>
</gene>
<name>A0AB34JH07_PRYPA</name>
<dbReference type="Gene3D" id="1.10.400.10">
    <property type="entry name" value="GI Alpha 1, domain 2-like"/>
    <property type="match status" value="1"/>
</dbReference>
<dbReference type="PROSITE" id="PS51882">
    <property type="entry name" value="G_ALPHA"/>
    <property type="match status" value="1"/>
</dbReference>
<keyword evidence="5" id="KW-0807">Transducer</keyword>
<dbReference type="FunFam" id="3.40.50.300:FF:000563">
    <property type="entry name" value="Guanine nucleotide-binding protein alpha subunit"/>
    <property type="match status" value="1"/>
</dbReference>
<evidence type="ECO:0000256" key="2">
    <source>
        <dbReference type="ARBA" id="ARBA00022741"/>
    </source>
</evidence>
<protein>
    <submittedName>
        <fullName evidence="9">Uncharacterized protein</fullName>
    </submittedName>
</protein>
<evidence type="ECO:0000256" key="4">
    <source>
        <dbReference type="ARBA" id="ARBA00023134"/>
    </source>
</evidence>
<feature type="binding site" evidence="6">
    <location>
        <begin position="155"/>
        <end position="156"/>
    </location>
    <ligand>
        <name>GTP</name>
        <dbReference type="ChEBI" id="CHEBI:37565"/>
    </ligand>
</feature>
<dbReference type="SUPFAM" id="SSF52540">
    <property type="entry name" value="P-loop containing nucleoside triphosphate hydrolases"/>
    <property type="match status" value="1"/>
</dbReference>
<keyword evidence="4 6" id="KW-0342">GTP-binding</keyword>
<feature type="binding site" evidence="6">
    <location>
        <begin position="180"/>
        <end position="186"/>
    </location>
    <ligand>
        <name>GTP</name>
        <dbReference type="ChEBI" id="CHEBI:37565"/>
    </ligand>
</feature>
<feature type="binding site" evidence="6">
    <location>
        <position position="329"/>
    </location>
    <ligand>
        <name>GTP</name>
        <dbReference type="ChEBI" id="CHEBI:37565"/>
    </ligand>
</feature>
<evidence type="ECO:0000313" key="9">
    <source>
        <dbReference type="EMBL" id="KAL1521159.1"/>
    </source>
</evidence>
<dbReference type="GO" id="GO:0005737">
    <property type="term" value="C:cytoplasm"/>
    <property type="evidence" value="ECO:0007669"/>
    <property type="project" value="TreeGrafter"/>
</dbReference>
<dbReference type="GO" id="GO:0046872">
    <property type="term" value="F:metal ion binding"/>
    <property type="evidence" value="ECO:0007669"/>
    <property type="project" value="UniProtKB-KW"/>
</dbReference>
<dbReference type="GO" id="GO:0031683">
    <property type="term" value="F:G-protein beta/gamma-subunit complex binding"/>
    <property type="evidence" value="ECO:0007669"/>
    <property type="project" value="InterPro"/>
</dbReference>
<dbReference type="InterPro" id="IPR027417">
    <property type="entry name" value="P-loop_NTPase"/>
</dbReference>
<comment type="caution">
    <text evidence="9">The sequence shown here is derived from an EMBL/GenBank/DDBJ whole genome shotgun (WGS) entry which is preliminary data.</text>
</comment>
<evidence type="ECO:0000313" key="10">
    <source>
        <dbReference type="Proteomes" id="UP001515480"/>
    </source>
</evidence>
<evidence type="ECO:0000256" key="6">
    <source>
        <dbReference type="PIRSR" id="PIRSR601019-1"/>
    </source>
</evidence>
<keyword evidence="3 7" id="KW-0460">Magnesium</keyword>
<keyword evidence="2 6" id="KW-0547">Nucleotide-binding</keyword>
<evidence type="ECO:0000256" key="1">
    <source>
        <dbReference type="ARBA" id="ARBA00022723"/>
    </source>
</evidence>
<feature type="binding site" evidence="6">
    <location>
        <begin position="205"/>
        <end position="209"/>
    </location>
    <ligand>
        <name>GTP</name>
        <dbReference type="ChEBI" id="CHEBI:37565"/>
    </ligand>
</feature>
<keyword evidence="10" id="KW-1185">Reference proteome</keyword>
<keyword evidence="1 7" id="KW-0479">Metal-binding</keyword>
<proteinExistence type="predicted"/>
<dbReference type="Pfam" id="PF00503">
    <property type="entry name" value="G-alpha"/>
    <property type="match status" value="1"/>
</dbReference>
<dbReference type="GO" id="GO:0005834">
    <property type="term" value="C:heterotrimeric G-protein complex"/>
    <property type="evidence" value="ECO:0007669"/>
    <property type="project" value="TreeGrafter"/>
</dbReference>
<dbReference type="PRINTS" id="PR00318">
    <property type="entry name" value="GPROTEINA"/>
</dbReference>
<dbReference type="AlphaFoldDB" id="A0AB34JH07"/>
<dbReference type="GO" id="GO:0001664">
    <property type="term" value="F:G protein-coupled receptor binding"/>
    <property type="evidence" value="ECO:0007669"/>
    <property type="project" value="TreeGrafter"/>
</dbReference>
<feature type="binding site" evidence="7">
    <location>
        <position position="186"/>
    </location>
    <ligand>
        <name>Mg(2+)</name>
        <dbReference type="ChEBI" id="CHEBI:18420"/>
    </ligand>
</feature>
<evidence type="ECO:0000256" key="8">
    <source>
        <dbReference type="SAM" id="MobiDB-lite"/>
    </source>
</evidence>
<feature type="binding site" evidence="6">
    <location>
        <begin position="52"/>
        <end position="57"/>
    </location>
    <ligand>
        <name>GTP</name>
        <dbReference type="ChEBI" id="CHEBI:37565"/>
    </ligand>
</feature>
<dbReference type="GO" id="GO:0005525">
    <property type="term" value="F:GTP binding"/>
    <property type="evidence" value="ECO:0007669"/>
    <property type="project" value="UniProtKB-KW"/>
</dbReference>
<dbReference type="Proteomes" id="UP001515480">
    <property type="component" value="Unassembled WGS sequence"/>
</dbReference>
<evidence type="ECO:0000256" key="5">
    <source>
        <dbReference type="ARBA" id="ARBA00023224"/>
    </source>
</evidence>
<organism evidence="9 10">
    <name type="scientific">Prymnesium parvum</name>
    <name type="common">Toxic golden alga</name>
    <dbReference type="NCBI Taxonomy" id="97485"/>
    <lineage>
        <taxon>Eukaryota</taxon>
        <taxon>Haptista</taxon>
        <taxon>Haptophyta</taxon>
        <taxon>Prymnesiophyceae</taxon>
        <taxon>Prymnesiales</taxon>
        <taxon>Prymnesiaceae</taxon>
        <taxon>Prymnesium</taxon>
    </lineage>
</organism>
<feature type="binding site" evidence="7">
    <location>
        <position position="56"/>
    </location>
    <ligand>
        <name>Mg(2+)</name>
        <dbReference type="ChEBI" id="CHEBI:18420"/>
    </ligand>
</feature>
<dbReference type="Gene3D" id="3.40.50.300">
    <property type="entry name" value="P-loop containing nucleotide triphosphate hydrolases"/>
    <property type="match status" value="1"/>
</dbReference>
<dbReference type="PANTHER" id="PTHR10218:SF302">
    <property type="entry name" value="GUANINE NUCLEOTIDE-BINDING PROTEIN ALPHA-5 SUBUNIT"/>
    <property type="match status" value="1"/>
</dbReference>
<sequence length="357" mass="40777">MSLLCGGGGDGAGAEELDPEEKKRNEMLAREANKIEEKQRSVIKMLLLGAGESGKSTIFKQMKVINKNGYTEKERKEFVGIVYSNIISSMKALMEAFEKLEVQMPDDLAKMNDTFQEAAESEKLTPATGELLKSMWMHEATKAMFGRRNEYQLNDSTQYYFEDITRLCQDGYIPSEQDVLRSRVRTTGIVQSDFTIKSIQFSMFDVGGQRNERRKWIHCFDNVQAVVFVASCSEFDQKLFEDETQNRLDEAIQLFDQICNSKWFKTTAMILFLNKKDLFEEKLAEKRFADYIVDYSGANELKPCCDHMKDLFLKKNKADKSVFVQITCATDTSNVKFVFNAVVAIILEENMKSSGLA</sequence>
<accession>A0AB34JH07</accession>
<dbReference type="SMART" id="SM00275">
    <property type="entry name" value="G_alpha"/>
    <property type="match status" value="1"/>
</dbReference>
<feature type="binding site" evidence="6">
    <location>
        <begin position="274"/>
        <end position="277"/>
    </location>
    <ligand>
        <name>GTP</name>
        <dbReference type="ChEBI" id="CHEBI:37565"/>
    </ligand>
</feature>
<evidence type="ECO:0000256" key="3">
    <source>
        <dbReference type="ARBA" id="ARBA00022842"/>
    </source>
</evidence>
<dbReference type="InterPro" id="IPR011025">
    <property type="entry name" value="GproteinA_insert"/>
</dbReference>
<dbReference type="GO" id="GO:0007188">
    <property type="term" value="P:adenylate cyclase-modulating G protein-coupled receptor signaling pathway"/>
    <property type="evidence" value="ECO:0007669"/>
    <property type="project" value="TreeGrafter"/>
</dbReference>
<feature type="region of interest" description="Disordered" evidence="8">
    <location>
        <begin position="1"/>
        <end position="23"/>
    </location>
</feature>
<dbReference type="CDD" id="cd00066">
    <property type="entry name" value="G-alpha"/>
    <property type="match status" value="1"/>
</dbReference>
<feature type="compositionally biased region" description="Gly residues" evidence="8">
    <location>
        <begin position="1"/>
        <end position="12"/>
    </location>
</feature>
<reference evidence="9 10" key="1">
    <citation type="journal article" date="2024" name="Science">
        <title>Giant polyketide synthase enzymes in the biosynthesis of giant marine polyether toxins.</title>
        <authorList>
            <person name="Fallon T.R."/>
            <person name="Shende V.V."/>
            <person name="Wierzbicki I.H."/>
            <person name="Pendleton A.L."/>
            <person name="Watervoot N.F."/>
            <person name="Auber R.P."/>
            <person name="Gonzalez D.J."/>
            <person name="Wisecaver J.H."/>
            <person name="Moore B.S."/>
        </authorList>
    </citation>
    <scope>NUCLEOTIDE SEQUENCE [LARGE SCALE GENOMIC DNA]</scope>
    <source>
        <strain evidence="9 10">12B1</strain>
    </source>
</reference>
<evidence type="ECO:0000256" key="7">
    <source>
        <dbReference type="PIRSR" id="PIRSR601019-2"/>
    </source>
</evidence>
<dbReference type="GO" id="GO:0003924">
    <property type="term" value="F:GTPase activity"/>
    <property type="evidence" value="ECO:0007669"/>
    <property type="project" value="InterPro"/>
</dbReference>
<dbReference type="EMBL" id="JBGBPQ010000008">
    <property type="protein sequence ID" value="KAL1521159.1"/>
    <property type="molecule type" value="Genomic_DNA"/>
</dbReference>